<comment type="caution">
    <text evidence="1">The sequence shown here is derived from an EMBL/GenBank/DDBJ whole genome shotgun (WGS) entry which is preliminary data.</text>
</comment>
<gene>
    <name evidence="1" type="ORF">ACFYV7_35210</name>
</gene>
<protein>
    <submittedName>
        <fullName evidence="1">Uncharacterized protein</fullName>
    </submittedName>
</protein>
<reference evidence="1 2" key="1">
    <citation type="submission" date="2024-10" db="EMBL/GenBank/DDBJ databases">
        <title>The Natural Products Discovery Center: Release of the First 8490 Sequenced Strains for Exploring Actinobacteria Biosynthetic Diversity.</title>
        <authorList>
            <person name="Kalkreuter E."/>
            <person name="Kautsar S.A."/>
            <person name="Yang D."/>
            <person name="Bader C.D."/>
            <person name="Teijaro C.N."/>
            <person name="Fluegel L."/>
            <person name="Davis C.M."/>
            <person name="Simpson J.R."/>
            <person name="Lauterbach L."/>
            <person name="Steele A.D."/>
            <person name="Gui C."/>
            <person name="Meng S."/>
            <person name="Li G."/>
            <person name="Viehrig K."/>
            <person name="Ye F."/>
            <person name="Su P."/>
            <person name="Kiefer A.F."/>
            <person name="Nichols A."/>
            <person name="Cepeda A.J."/>
            <person name="Yan W."/>
            <person name="Fan B."/>
            <person name="Jiang Y."/>
            <person name="Adhikari A."/>
            <person name="Zheng C.-J."/>
            <person name="Schuster L."/>
            <person name="Cowan T.M."/>
            <person name="Smanski M.J."/>
            <person name="Chevrette M.G."/>
            <person name="De Carvalho L.P.S."/>
            <person name="Shen B."/>
        </authorList>
    </citation>
    <scope>NUCLEOTIDE SEQUENCE [LARGE SCALE GENOMIC DNA]</scope>
    <source>
        <strain evidence="1 2">NPDC003040</strain>
    </source>
</reference>
<organism evidence="1 2">
    <name type="scientific">Nocardia suismassiliense</name>
    <dbReference type="NCBI Taxonomy" id="2077092"/>
    <lineage>
        <taxon>Bacteria</taxon>
        <taxon>Bacillati</taxon>
        <taxon>Actinomycetota</taxon>
        <taxon>Actinomycetes</taxon>
        <taxon>Mycobacteriales</taxon>
        <taxon>Nocardiaceae</taxon>
        <taxon>Nocardia</taxon>
    </lineage>
</organism>
<name>A0ABW6R3J3_9NOCA</name>
<evidence type="ECO:0000313" key="2">
    <source>
        <dbReference type="Proteomes" id="UP001601948"/>
    </source>
</evidence>
<proteinExistence type="predicted"/>
<dbReference type="Proteomes" id="UP001601948">
    <property type="component" value="Unassembled WGS sequence"/>
</dbReference>
<sequence length="149" mass="16511">MQNTKLREIVERDGPFASLYIDASHNTEDAAQQRDLRWRAIEEQLTTDGADKATIRLLADAVLATPPVPGRYGRVLIADRTALLADEVLPELPPRDIVRVARLPYVLPLLERAARQVAHVVAVVDRRGSDIYAVDPDGAVVGETDRQPR</sequence>
<keyword evidence="2" id="KW-1185">Reference proteome</keyword>
<accession>A0ABW6R3J3</accession>
<dbReference type="EMBL" id="JBIAPI010000012">
    <property type="protein sequence ID" value="MFF3228089.1"/>
    <property type="molecule type" value="Genomic_DNA"/>
</dbReference>
<evidence type="ECO:0000313" key="1">
    <source>
        <dbReference type="EMBL" id="MFF3228089.1"/>
    </source>
</evidence>
<dbReference type="RefSeq" id="WP_387724592.1">
    <property type="nucleotide sequence ID" value="NZ_JBIAPI010000012.1"/>
</dbReference>